<dbReference type="InterPro" id="IPR036691">
    <property type="entry name" value="Endo/exonu/phosph_ase_sf"/>
</dbReference>
<dbReference type="InterPro" id="IPR005135">
    <property type="entry name" value="Endo/exonuclease/phosphatase"/>
</dbReference>
<dbReference type="Pfam" id="PF14529">
    <property type="entry name" value="Exo_endo_phos_2"/>
    <property type="match status" value="1"/>
</dbReference>
<dbReference type="GO" id="GO:0003824">
    <property type="term" value="F:catalytic activity"/>
    <property type="evidence" value="ECO:0007669"/>
    <property type="project" value="InterPro"/>
</dbReference>
<feature type="domain" description="Endonuclease/exonuclease/phosphatase" evidence="1">
    <location>
        <begin position="1"/>
        <end position="82"/>
    </location>
</feature>
<gene>
    <name evidence="2" type="ORF">HAZT_HAZT005123</name>
</gene>
<accession>A0A6A0GSE6</accession>
<proteinExistence type="predicted"/>
<dbReference type="PANTHER" id="PTHR33395">
    <property type="entry name" value="TRANSCRIPTASE, PUTATIVE-RELATED-RELATED"/>
    <property type="match status" value="1"/>
</dbReference>
<dbReference type="PANTHER" id="PTHR33395:SF21">
    <property type="entry name" value="PERICARDIN"/>
    <property type="match status" value="1"/>
</dbReference>
<sequence length="218" mass="25266">MGDFNFPEINWVTERCEAGPNHIASQFLKTVKNCFLIQHQREPTRFREGEKSNTVDLIFTNREEMAMECGMMAGLGKSDHLTLLVTISFVCEDPPRLNRRNFRKMDSAVLRGALAGINWQDELSGLEVDETWTKIKNKITEAIEASTPMSRTSGRKGKTWMDKDTLTIVRKKHKLFRRWQETRDGQDYQAYKKIKSENSLLASMLARHQDQMESLISY</sequence>
<comment type="caution">
    <text evidence="2">The sequence shown here is derived from an EMBL/GenBank/DDBJ whole genome shotgun (WGS) entry which is preliminary data.</text>
</comment>
<dbReference type="OrthoDB" id="6382830at2759"/>
<dbReference type="GO" id="GO:0061343">
    <property type="term" value="P:cell adhesion involved in heart morphogenesis"/>
    <property type="evidence" value="ECO:0007669"/>
    <property type="project" value="TreeGrafter"/>
</dbReference>
<evidence type="ECO:0000259" key="1">
    <source>
        <dbReference type="Pfam" id="PF14529"/>
    </source>
</evidence>
<dbReference type="AlphaFoldDB" id="A0A6A0GSE6"/>
<dbReference type="GO" id="GO:0007508">
    <property type="term" value="P:larval heart development"/>
    <property type="evidence" value="ECO:0007669"/>
    <property type="project" value="TreeGrafter"/>
</dbReference>
<reference evidence="2" key="3">
    <citation type="submission" date="2019-06" db="EMBL/GenBank/DDBJ databases">
        <authorList>
            <person name="Poynton C."/>
            <person name="Hasenbein S."/>
            <person name="Benoit J.B."/>
            <person name="Sepulveda M.S."/>
            <person name="Poelchau M.F."/>
            <person name="Murali S.C."/>
            <person name="Chen S."/>
            <person name="Glastad K.M."/>
            <person name="Werren J.H."/>
            <person name="Vineis J.H."/>
            <person name="Bowen J.L."/>
            <person name="Friedrich M."/>
            <person name="Jones J."/>
            <person name="Robertson H.M."/>
            <person name="Feyereisen R."/>
            <person name="Mechler-Hickson A."/>
            <person name="Mathers N."/>
            <person name="Lee C.E."/>
            <person name="Colbourne J.K."/>
            <person name="Biales A."/>
            <person name="Johnston J.S."/>
            <person name="Wellborn G.A."/>
            <person name="Rosendale A.J."/>
            <person name="Cridge A.G."/>
            <person name="Munoz-Torres M.C."/>
            <person name="Bain P.A."/>
            <person name="Manny A.R."/>
            <person name="Major K.M."/>
            <person name="Lambert F.N."/>
            <person name="Vulpe C.D."/>
            <person name="Tuck P."/>
            <person name="Blalock B.J."/>
            <person name="Lin Y.-Y."/>
            <person name="Smith M.E."/>
            <person name="Ochoa-Acuna H."/>
            <person name="Chen M.-J.M."/>
            <person name="Childers C.P."/>
            <person name="Qu J."/>
            <person name="Dugan S."/>
            <person name="Lee S.L."/>
            <person name="Chao H."/>
            <person name="Dinh H."/>
            <person name="Han Y."/>
            <person name="Doddapaneni H."/>
            <person name="Worley K.C."/>
            <person name="Muzny D.M."/>
            <person name="Gibbs R.A."/>
            <person name="Richards S."/>
        </authorList>
    </citation>
    <scope>NUCLEOTIDE SEQUENCE</scope>
    <source>
        <strain evidence="2">HAZT.00-mixed</strain>
        <tissue evidence="2">Whole organism</tissue>
    </source>
</reference>
<reference evidence="2" key="1">
    <citation type="submission" date="2014-08" db="EMBL/GenBank/DDBJ databases">
        <authorList>
            <person name="Murali S."/>
            <person name="Richards S."/>
            <person name="Bandaranaike D."/>
            <person name="Bellair M."/>
            <person name="Blankenburg K."/>
            <person name="Chao H."/>
            <person name="Dinh H."/>
            <person name="Doddapaneni H."/>
            <person name="Dugan-Rocha S."/>
            <person name="Elkadiri S."/>
            <person name="Gnanaolivu R."/>
            <person name="Hughes D."/>
            <person name="Lee S."/>
            <person name="Li M."/>
            <person name="Ming W."/>
            <person name="Munidasa M."/>
            <person name="Muniz J."/>
            <person name="Nguyen L."/>
            <person name="Osuji N."/>
            <person name="Pu L.-L."/>
            <person name="Puazo M."/>
            <person name="Skinner E."/>
            <person name="Qu C."/>
            <person name="Quiroz J."/>
            <person name="Raj R."/>
            <person name="Weissenberger G."/>
            <person name="Xin Y."/>
            <person name="Zou X."/>
            <person name="Han Y."/>
            <person name="Worley K."/>
            <person name="Muzny D."/>
            <person name="Gibbs R."/>
        </authorList>
    </citation>
    <scope>NUCLEOTIDE SEQUENCE</scope>
    <source>
        <strain evidence="2">HAZT.00-mixed</strain>
        <tissue evidence="2">Whole organism</tissue>
    </source>
</reference>
<dbReference type="Proteomes" id="UP000711488">
    <property type="component" value="Unassembled WGS sequence"/>
</dbReference>
<reference evidence="2" key="2">
    <citation type="journal article" date="2018" name="Environ. Sci. Technol.">
        <title>The Toxicogenome of Hyalella azteca: A Model for Sediment Ecotoxicology and Evolutionary Toxicology.</title>
        <authorList>
            <person name="Poynton H.C."/>
            <person name="Hasenbein S."/>
            <person name="Benoit J.B."/>
            <person name="Sepulveda M.S."/>
            <person name="Poelchau M.F."/>
            <person name="Hughes D.S.T."/>
            <person name="Murali S.C."/>
            <person name="Chen S."/>
            <person name="Glastad K.M."/>
            <person name="Goodisman M.A.D."/>
            <person name="Werren J.H."/>
            <person name="Vineis J.H."/>
            <person name="Bowen J.L."/>
            <person name="Friedrich M."/>
            <person name="Jones J."/>
            <person name="Robertson H.M."/>
            <person name="Feyereisen R."/>
            <person name="Mechler-Hickson A."/>
            <person name="Mathers N."/>
            <person name="Lee C.E."/>
            <person name="Colbourne J.K."/>
            <person name="Biales A."/>
            <person name="Johnston J.S."/>
            <person name="Wellborn G.A."/>
            <person name="Rosendale A.J."/>
            <person name="Cridge A.G."/>
            <person name="Munoz-Torres M.C."/>
            <person name="Bain P.A."/>
            <person name="Manny A.R."/>
            <person name="Major K.M."/>
            <person name="Lambert F.N."/>
            <person name="Vulpe C.D."/>
            <person name="Tuck P."/>
            <person name="Blalock B.J."/>
            <person name="Lin Y.Y."/>
            <person name="Smith M.E."/>
            <person name="Ochoa-Acuna H."/>
            <person name="Chen M.M."/>
            <person name="Childers C.P."/>
            <person name="Qu J."/>
            <person name="Dugan S."/>
            <person name="Lee S.L."/>
            <person name="Chao H."/>
            <person name="Dinh H."/>
            <person name="Han Y."/>
            <person name="Doddapaneni H."/>
            <person name="Worley K.C."/>
            <person name="Muzny D.M."/>
            <person name="Gibbs R.A."/>
            <person name="Richards S."/>
        </authorList>
    </citation>
    <scope>NUCLEOTIDE SEQUENCE</scope>
    <source>
        <strain evidence="2">HAZT.00-mixed</strain>
        <tissue evidence="2">Whole organism</tissue>
    </source>
</reference>
<dbReference type="Gene3D" id="3.60.10.10">
    <property type="entry name" value="Endonuclease/exonuclease/phosphatase"/>
    <property type="match status" value="1"/>
</dbReference>
<evidence type="ECO:0000313" key="2">
    <source>
        <dbReference type="EMBL" id="KAA0186305.1"/>
    </source>
</evidence>
<dbReference type="SUPFAM" id="SSF56219">
    <property type="entry name" value="DNase I-like"/>
    <property type="match status" value="1"/>
</dbReference>
<name>A0A6A0GSE6_HYAAZ</name>
<dbReference type="EMBL" id="JQDR03015661">
    <property type="protein sequence ID" value="KAA0186305.1"/>
    <property type="molecule type" value="Genomic_DNA"/>
</dbReference>
<dbReference type="GO" id="GO:0031012">
    <property type="term" value="C:extracellular matrix"/>
    <property type="evidence" value="ECO:0007669"/>
    <property type="project" value="TreeGrafter"/>
</dbReference>
<organism evidence="2">
    <name type="scientific">Hyalella azteca</name>
    <name type="common">Amphipod</name>
    <dbReference type="NCBI Taxonomy" id="294128"/>
    <lineage>
        <taxon>Eukaryota</taxon>
        <taxon>Metazoa</taxon>
        <taxon>Ecdysozoa</taxon>
        <taxon>Arthropoda</taxon>
        <taxon>Crustacea</taxon>
        <taxon>Multicrustacea</taxon>
        <taxon>Malacostraca</taxon>
        <taxon>Eumalacostraca</taxon>
        <taxon>Peracarida</taxon>
        <taxon>Amphipoda</taxon>
        <taxon>Senticaudata</taxon>
        <taxon>Talitrida</taxon>
        <taxon>Talitroidea</taxon>
        <taxon>Hyalellidae</taxon>
        <taxon>Hyalella</taxon>
    </lineage>
</organism>
<protein>
    <recommendedName>
        <fullName evidence="1">Endonuclease/exonuclease/phosphatase domain-containing protein</fullName>
    </recommendedName>
</protein>